<organism evidence="10 11">
    <name type="scientific">Chelatococcus asaccharovorans</name>
    <dbReference type="NCBI Taxonomy" id="28210"/>
    <lineage>
        <taxon>Bacteria</taxon>
        <taxon>Pseudomonadati</taxon>
        <taxon>Pseudomonadota</taxon>
        <taxon>Alphaproteobacteria</taxon>
        <taxon>Hyphomicrobiales</taxon>
        <taxon>Chelatococcaceae</taxon>
        <taxon>Chelatococcus</taxon>
    </lineage>
</organism>
<dbReference type="SUPFAM" id="SSF52540">
    <property type="entry name" value="P-loop containing nucleoside triphosphate hydrolases"/>
    <property type="match status" value="1"/>
</dbReference>
<dbReference type="PANTHER" id="PTHR43875:SF15">
    <property type="entry name" value="TREHALOSE IMPORT ATP-BINDING PROTEIN SUGC"/>
    <property type="match status" value="1"/>
</dbReference>
<keyword evidence="5" id="KW-0547">Nucleotide-binding</keyword>
<dbReference type="EMBL" id="QJJK01000011">
    <property type="protein sequence ID" value="PXW54593.1"/>
    <property type="molecule type" value="Genomic_DNA"/>
</dbReference>
<dbReference type="PROSITE" id="PS50893">
    <property type="entry name" value="ABC_TRANSPORTER_2"/>
    <property type="match status" value="1"/>
</dbReference>
<evidence type="ECO:0000256" key="8">
    <source>
        <dbReference type="ARBA" id="ARBA00023136"/>
    </source>
</evidence>
<comment type="caution">
    <text evidence="10">The sequence shown here is derived from an EMBL/GenBank/DDBJ whole genome shotgun (WGS) entry which is preliminary data.</text>
</comment>
<evidence type="ECO:0000256" key="2">
    <source>
        <dbReference type="ARBA" id="ARBA00005417"/>
    </source>
</evidence>
<gene>
    <name evidence="10" type="ORF">C7450_111124</name>
</gene>
<keyword evidence="8" id="KW-0472">Membrane</keyword>
<evidence type="ECO:0000256" key="4">
    <source>
        <dbReference type="ARBA" id="ARBA00022475"/>
    </source>
</evidence>
<dbReference type="InterPro" id="IPR047641">
    <property type="entry name" value="ABC_transpr_MalK/UgpC-like"/>
</dbReference>
<sequence>MTPAAVRASRQPDDIPQDAILQGEIQGMNVHSQDIASRAVGQSARSVRFVDVAKRFGSVAAVADVNLTIAPGQFVTLLGPSGCGKSTTLSMIAGLELPSQGHIYIGDRDVTTVPPADRDIAMVFQSYALYPHLTIFENIAFPLRAKRRRTTETEVTRKVTDAARMLGLDKLLARFPREISGGQRQRVALGRAMVRTPTIYLLDEPLSNLDQQLRVQMRSELKDLHQRLGATMLYVTHDQGEAMTLSDIIAVMSAGRIEQVGAPRELYDRPANLFVARFLGEPGMNILNGDIGDGRLRGQGVAIALPPTVKAGPGGLCAGIRPEDLVLCPIPEAELTGVVRTVEFLGSRCLMRADIGDTLVTAFLPAEVTTQPGETVGLKASYPGRTRWFDVASGLAVGH</sequence>
<dbReference type="Gene3D" id="2.40.50.140">
    <property type="entry name" value="Nucleic acid-binding proteins"/>
    <property type="match status" value="1"/>
</dbReference>
<keyword evidence="3" id="KW-0813">Transport</keyword>
<dbReference type="InterPro" id="IPR012340">
    <property type="entry name" value="NA-bd_OB-fold"/>
</dbReference>
<dbReference type="CDD" id="cd03301">
    <property type="entry name" value="ABC_MalK_N"/>
    <property type="match status" value="1"/>
</dbReference>
<dbReference type="InterPro" id="IPR015855">
    <property type="entry name" value="ABC_transpr_MalK-like"/>
</dbReference>
<keyword evidence="6 10" id="KW-0067">ATP-binding</keyword>
<dbReference type="InterPro" id="IPR003593">
    <property type="entry name" value="AAA+_ATPase"/>
</dbReference>
<evidence type="ECO:0000313" key="11">
    <source>
        <dbReference type="Proteomes" id="UP000248021"/>
    </source>
</evidence>
<evidence type="ECO:0000256" key="7">
    <source>
        <dbReference type="ARBA" id="ARBA00022967"/>
    </source>
</evidence>
<dbReference type="InterPro" id="IPR003439">
    <property type="entry name" value="ABC_transporter-like_ATP-bd"/>
</dbReference>
<dbReference type="InterPro" id="IPR013611">
    <property type="entry name" value="Transp-assoc_OB_typ2"/>
</dbReference>
<dbReference type="InterPro" id="IPR017871">
    <property type="entry name" value="ABC_transporter-like_CS"/>
</dbReference>
<evidence type="ECO:0000313" key="10">
    <source>
        <dbReference type="EMBL" id="PXW54593.1"/>
    </source>
</evidence>
<keyword evidence="4" id="KW-1003">Cell membrane</keyword>
<accession>A0A2V3TZD1</accession>
<keyword evidence="7" id="KW-1278">Translocase</keyword>
<dbReference type="PROSITE" id="PS00211">
    <property type="entry name" value="ABC_TRANSPORTER_1"/>
    <property type="match status" value="1"/>
</dbReference>
<dbReference type="GO" id="GO:0055052">
    <property type="term" value="C:ATP-binding cassette (ABC) transporter complex, substrate-binding subunit-containing"/>
    <property type="evidence" value="ECO:0007669"/>
    <property type="project" value="TreeGrafter"/>
</dbReference>
<dbReference type="Pfam" id="PF00005">
    <property type="entry name" value="ABC_tran"/>
    <property type="match status" value="1"/>
</dbReference>
<proteinExistence type="inferred from homology"/>
<dbReference type="Pfam" id="PF08402">
    <property type="entry name" value="TOBE_2"/>
    <property type="match status" value="1"/>
</dbReference>
<dbReference type="Gene3D" id="3.40.50.300">
    <property type="entry name" value="P-loop containing nucleotide triphosphate hydrolases"/>
    <property type="match status" value="1"/>
</dbReference>
<dbReference type="Gene3D" id="2.40.50.100">
    <property type="match status" value="1"/>
</dbReference>
<comment type="similarity">
    <text evidence="2">Belongs to the ABC transporter superfamily.</text>
</comment>
<dbReference type="AlphaFoldDB" id="A0A2V3TZD1"/>
<dbReference type="PANTHER" id="PTHR43875">
    <property type="entry name" value="MALTODEXTRIN IMPORT ATP-BINDING PROTEIN MSMX"/>
    <property type="match status" value="1"/>
</dbReference>
<evidence type="ECO:0000259" key="9">
    <source>
        <dbReference type="PROSITE" id="PS50893"/>
    </source>
</evidence>
<dbReference type="FunFam" id="3.40.50.300:FF:000042">
    <property type="entry name" value="Maltose/maltodextrin ABC transporter, ATP-binding protein"/>
    <property type="match status" value="1"/>
</dbReference>
<dbReference type="InterPro" id="IPR008995">
    <property type="entry name" value="Mo/tungstate-bd_C_term_dom"/>
</dbReference>
<feature type="domain" description="ABC transporter" evidence="9">
    <location>
        <begin position="47"/>
        <end position="279"/>
    </location>
</feature>
<dbReference type="InterPro" id="IPR027417">
    <property type="entry name" value="P-loop_NTPase"/>
</dbReference>
<name>A0A2V3TZD1_9HYPH</name>
<reference evidence="10 11" key="1">
    <citation type="submission" date="2018-05" db="EMBL/GenBank/DDBJ databases">
        <title>Genomic Encyclopedia of Type Strains, Phase IV (KMG-IV): sequencing the most valuable type-strain genomes for metagenomic binning, comparative biology and taxonomic classification.</title>
        <authorList>
            <person name="Goeker M."/>
        </authorList>
    </citation>
    <scope>NUCLEOTIDE SEQUENCE [LARGE SCALE GENOMIC DNA]</scope>
    <source>
        <strain evidence="10 11">DSM 6462</strain>
    </source>
</reference>
<dbReference type="SUPFAM" id="SSF50331">
    <property type="entry name" value="MOP-like"/>
    <property type="match status" value="1"/>
</dbReference>
<protein>
    <submittedName>
        <fullName evidence="10">Carbohydrate ABC transporter ATP-binding protein (CUT1 family)</fullName>
    </submittedName>
</protein>
<keyword evidence="11" id="KW-1185">Reference proteome</keyword>
<comment type="subcellular location">
    <subcellularLocation>
        <location evidence="1">Cell inner membrane</location>
        <topology evidence="1">Peripheral membrane protein</topology>
    </subcellularLocation>
</comment>
<evidence type="ECO:0000256" key="5">
    <source>
        <dbReference type="ARBA" id="ARBA00022741"/>
    </source>
</evidence>
<dbReference type="GO" id="GO:0140359">
    <property type="term" value="F:ABC-type transporter activity"/>
    <property type="evidence" value="ECO:0007669"/>
    <property type="project" value="InterPro"/>
</dbReference>
<evidence type="ECO:0000256" key="3">
    <source>
        <dbReference type="ARBA" id="ARBA00022448"/>
    </source>
</evidence>
<evidence type="ECO:0000256" key="1">
    <source>
        <dbReference type="ARBA" id="ARBA00004417"/>
    </source>
</evidence>
<dbReference type="GO" id="GO:0005524">
    <property type="term" value="F:ATP binding"/>
    <property type="evidence" value="ECO:0007669"/>
    <property type="project" value="UniProtKB-KW"/>
</dbReference>
<evidence type="ECO:0000256" key="6">
    <source>
        <dbReference type="ARBA" id="ARBA00022840"/>
    </source>
</evidence>
<dbReference type="GO" id="GO:0008643">
    <property type="term" value="P:carbohydrate transport"/>
    <property type="evidence" value="ECO:0007669"/>
    <property type="project" value="InterPro"/>
</dbReference>
<dbReference type="SMART" id="SM00382">
    <property type="entry name" value="AAA"/>
    <property type="match status" value="1"/>
</dbReference>
<dbReference type="Proteomes" id="UP000248021">
    <property type="component" value="Unassembled WGS sequence"/>
</dbReference>
<dbReference type="GO" id="GO:0016887">
    <property type="term" value="F:ATP hydrolysis activity"/>
    <property type="evidence" value="ECO:0007669"/>
    <property type="project" value="InterPro"/>
</dbReference>